<sequence length="421" mass="45768">MSAKVLAVAVAFHTFAYSRCHILQPWKSSGTMPLTVRSPSSYTSWEQGVALGRTSTQPTDTLPSPFPDDISVTPSLNSNKWKSQRPATIIMRRLQQESSGSWSPRDHRSLKSWSPPVNQGKGENSVWVGVEGPSLNKTISNNKKSTASTKSPDTTPFFILEDGNIPQDAIPSPLSGGNYWKPTTPTYSEDQTGRSSGQIHSFVRLNATLSTSTAAAEDPVVLATPEYFLDATQPSSRSKDRQYRWLGLDGFFRVLQMGPDNVPCIGMEGRQGVCLLRSQCQMRGGVISDNTCAYGYGTCCVVLERGCGGSTSVNHTHWVSGASDKDAVLSTGGTCTLRVYKTDPQVCYIRLDLMNFKLTPPKSGDCKNDQLIVSGHNLNAIIPKLCGENAGQHMYIDVDTVSGPIELSINTVGSGFQRSWD</sequence>
<dbReference type="PANTHER" id="PTHR33236:SF11">
    <property type="entry name" value="CUB DOMAIN-CONTAINING PROTEIN"/>
    <property type="match status" value="1"/>
</dbReference>
<keyword evidence="6" id="KW-1185">Reference proteome</keyword>
<dbReference type="EMBL" id="CAXKWB010092496">
    <property type="protein sequence ID" value="CAL4217090.1"/>
    <property type="molecule type" value="Genomic_DNA"/>
</dbReference>
<gene>
    <name evidence="5" type="ORF">MNOR_LOCUS38799</name>
</gene>
<feature type="compositionally biased region" description="Polar residues" evidence="3">
    <location>
        <begin position="72"/>
        <end position="81"/>
    </location>
</feature>
<dbReference type="InterPro" id="IPR000859">
    <property type="entry name" value="CUB_dom"/>
</dbReference>
<evidence type="ECO:0000256" key="3">
    <source>
        <dbReference type="SAM" id="MobiDB-lite"/>
    </source>
</evidence>
<evidence type="ECO:0000256" key="1">
    <source>
        <dbReference type="ARBA" id="ARBA00023157"/>
    </source>
</evidence>
<feature type="region of interest" description="Disordered" evidence="3">
    <location>
        <begin position="54"/>
        <end position="124"/>
    </location>
</feature>
<dbReference type="PROSITE" id="PS01180">
    <property type="entry name" value="CUB"/>
    <property type="match status" value="1"/>
</dbReference>
<evidence type="ECO:0000313" key="6">
    <source>
        <dbReference type="Proteomes" id="UP001497623"/>
    </source>
</evidence>
<feature type="non-terminal residue" evidence="5">
    <location>
        <position position="421"/>
    </location>
</feature>
<dbReference type="Proteomes" id="UP001497623">
    <property type="component" value="Unassembled WGS sequence"/>
</dbReference>
<protein>
    <recommendedName>
        <fullName evidence="4">CUB domain-containing protein</fullName>
    </recommendedName>
</protein>
<comment type="caution">
    <text evidence="5">The sequence shown here is derived from an EMBL/GenBank/DDBJ whole genome shotgun (WGS) entry which is preliminary data.</text>
</comment>
<accession>A0AAV2SKT2</accession>
<organism evidence="5 6">
    <name type="scientific">Meganyctiphanes norvegica</name>
    <name type="common">Northern krill</name>
    <name type="synonym">Thysanopoda norvegica</name>
    <dbReference type="NCBI Taxonomy" id="48144"/>
    <lineage>
        <taxon>Eukaryota</taxon>
        <taxon>Metazoa</taxon>
        <taxon>Ecdysozoa</taxon>
        <taxon>Arthropoda</taxon>
        <taxon>Crustacea</taxon>
        <taxon>Multicrustacea</taxon>
        <taxon>Malacostraca</taxon>
        <taxon>Eumalacostraca</taxon>
        <taxon>Eucarida</taxon>
        <taxon>Euphausiacea</taxon>
        <taxon>Euphausiidae</taxon>
        <taxon>Meganyctiphanes</taxon>
    </lineage>
</organism>
<feature type="domain" description="CUB" evidence="4">
    <location>
        <begin position="307"/>
        <end position="421"/>
    </location>
</feature>
<proteinExistence type="predicted"/>
<reference evidence="5 6" key="1">
    <citation type="submission" date="2024-05" db="EMBL/GenBank/DDBJ databases">
        <authorList>
            <person name="Wallberg A."/>
        </authorList>
    </citation>
    <scope>NUCLEOTIDE SEQUENCE [LARGE SCALE GENOMIC DNA]</scope>
</reference>
<evidence type="ECO:0000259" key="4">
    <source>
        <dbReference type="PROSITE" id="PS01180"/>
    </source>
</evidence>
<name>A0AAV2SKT2_MEGNR</name>
<dbReference type="AlphaFoldDB" id="A0AAV2SKT2"/>
<keyword evidence="1" id="KW-1015">Disulfide bond</keyword>
<dbReference type="PANTHER" id="PTHR33236">
    <property type="entry name" value="INTRAFLAGELLAR TRANSPORT PROTEIN 122 FAMILY PROTEIN-RELATED"/>
    <property type="match status" value="1"/>
</dbReference>
<comment type="caution">
    <text evidence="2">Lacks conserved residue(s) required for the propagation of feature annotation.</text>
</comment>
<evidence type="ECO:0000256" key="2">
    <source>
        <dbReference type="PROSITE-ProRule" id="PRU00059"/>
    </source>
</evidence>
<evidence type="ECO:0000313" key="5">
    <source>
        <dbReference type="EMBL" id="CAL4217090.1"/>
    </source>
</evidence>